<gene>
    <name evidence="3" type="ORF">AXG93_1084s1020</name>
</gene>
<proteinExistence type="predicted"/>
<reference evidence="3" key="1">
    <citation type="submission" date="2016-03" db="EMBL/GenBank/DDBJ databases">
        <title>Mechanisms controlling the formation of the plant cell surface in tip-growing cells are functionally conserved among land plants.</title>
        <authorList>
            <person name="Honkanen S."/>
            <person name="Jones V.A."/>
            <person name="Morieri G."/>
            <person name="Champion C."/>
            <person name="Hetherington A.J."/>
            <person name="Kelly S."/>
            <person name="Saint-Marcoux D."/>
            <person name="Proust H."/>
            <person name="Prescott H."/>
            <person name="Dolan L."/>
        </authorList>
    </citation>
    <scope>NUCLEOTIDE SEQUENCE [LARGE SCALE GENOMIC DNA]</scope>
    <source>
        <tissue evidence="3">Whole gametophyte</tissue>
    </source>
</reference>
<feature type="region of interest" description="Disordered" evidence="2">
    <location>
        <begin position="78"/>
        <end position="127"/>
    </location>
</feature>
<dbReference type="EMBL" id="LVLJ01003637">
    <property type="protein sequence ID" value="OAE20310.1"/>
    <property type="molecule type" value="Genomic_DNA"/>
</dbReference>
<comment type="caution">
    <text evidence="3">The sequence shown here is derived from an EMBL/GenBank/DDBJ whole genome shotgun (WGS) entry which is preliminary data.</text>
</comment>
<name>A0A176VHG4_MARPO</name>
<sequence length="445" mass="50236">MSARFCRVESSNAKVGFVERALRGDQIHWARIFWTVTQQHIGVLTGGSANYLSPFVINFYRGMELLTDAEKKKFPLQTHAQDEEEILSANEVDTDSKDEQIDSPQGRTNEPRERRKERPRKRRKLQEVAVSKARDYRQVSIKLRTPNARAMTKVKADKSMKTSVAASQGRLISAQWAELEAETTVREKDGPSKKNLWTSEMRCSAVVKRRAMRKEKEKAIMTEEGTSERNQVASTEARVSATSERPAEVLTVSSSTEQDRVALEMVAKRVVKGVAGESTAQQPVASLRTSMGMVILETTRVKVATAQAIAEKERQVWKTEAKYDALRKRLAETVELRKSSEKTGGSLWADIEAHVAKVAAKMKALAECEATRTSDLELIEKLEAKCNEMRSQRSLAEELLSEMEVKLSEAEEKNRQLAEQTNNALTEKVNRCLCKFVLWQVETQK</sequence>
<dbReference type="Proteomes" id="UP000077202">
    <property type="component" value="Unassembled WGS sequence"/>
</dbReference>
<organism evidence="3 4">
    <name type="scientific">Marchantia polymorpha subsp. ruderalis</name>
    <dbReference type="NCBI Taxonomy" id="1480154"/>
    <lineage>
        <taxon>Eukaryota</taxon>
        <taxon>Viridiplantae</taxon>
        <taxon>Streptophyta</taxon>
        <taxon>Embryophyta</taxon>
        <taxon>Marchantiophyta</taxon>
        <taxon>Marchantiopsida</taxon>
        <taxon>Marchantiidae</taxon>
        <taxon>Marchantiales</taxon>
        <taxon>Marchantiaceae</taxon>
        <taxon>Marchantia</taxon>
    </lineage>
</organism>
<accession>A0A176VHG4</accession>
<feature type="region of interest" description="Disordered" evidence="2">
    <location>
        <begin position="223"/>
        <end position="253"/>
    </location>
</feature>
<keyword evidence="1" id="KW-0175">Coiled coil</keyword>
<evidence type="ECO:0000313" key="3">
    <source>
        <dbReference type="EMBL" id="OAE20310.1"/>
    </source>
</evidence>
<evidence type="ECO:0000256" key="2">
    <source>
        <dbReference type="SAM" id="MobiDB-lite"/>
    </source>
</evidence>
<feature type="coiled-coil region" evidence="1">
    <location>
        <begin position="379"/>
        <end position="428"/>
    </location>
</feature>
<dbReference type="AlphaFoldDB" id="A0A176VHG4"/>
<evidence type="ECO:0000313" key="4">
    <source>
        <dbReference type="Proteomes" id="UP000077202"/>
    </source>
</evidence>
<evidence type="ECO:0000256" key="1">
    <source>
        <dbReference type="SAM" id="Coils"/>
    </source>
</evidence>
<keyword evidence="4" id="KW-1185">Reference proteome</keyword>
<protein>
    <submittedName>
        <fullName evidence="3">Uncharacterized protein</fullName>
    </submittedName>
</protein>